<keyword evidence="4" id="KW-1185">Reference proteome</keyword>
<evidence type="ECO:0000259" key="3">
    <source>
        <dbReference type="Pfam" id="PF06985"/>
    </source>
</evidence>
<feature type="repeat" description="ANK" evidence="1">
    <location>
        <begin position="839"/>
        <end position="871"/>
    </location>
</feature>
<reference evidence="5" key="1">
    <citation type="submission" date="2020-01" db="EMBL/GenBank/DDBJ databases">
        <authorList>
            <consortium name="DOE Joint Genome Institute"/>
            <person name="Haridas S."/>
            <person name="Albert R."/>
            <person name="Binder M."/>
            <person name="Bloem J."/>
            <person name="Labutti K."/>
            <person name="Salamov A."/>
            <person name="Andreopoulos B."/>
            <person name="Baker S.E."/>
            <person name="Barry K."/>
            <person name="Bills G."/>
            <person name="Bluhm B.H."/>
            <person name="Cannon C."/>
            <person name="Castanera R."/>
            <person name="Culley D.E."/>
            <person name="Daum C."/>
            <person name="Ezra D."/>
            <person name="Gonzalez J.B."/>
            <person name="Henrissat B."/>
            <person name="Kuo A."/>
            <person name="Liang C."/>
            <person name="Lipzen A."/>
            <person name="Lutzoni F."/>
            <person name="Magnuson J."/>
            <person name="Mondo S."/>
            <person name="Nolan M."/>
            <person name="Ohm R."/>
            <person name="Pangilinan J."/>
            <person name="Park H.-J."/>
            <person name="Ramirez L."/>
            <person name="Alfaro M."/>
            <person name="Sun H."/>
            <person name="Tritt A."/>
            <person name="Yoshinaga Y."/>
            <person name="Zwiers L.-H."/>
            <person name="Turgeon B.G."/>
            <person name="Goodwin S.B."/>
            <person name="Spatafora J.W."/>
            <person name="Crous P.W."/>
            <person name="Grigoriev I.V."/>
        </authorList>
    </citation>
    <scope>NUCLEOTIDE SEQUENCE</scope>
    <source>
        <strain evidence="5">CBS 342.82</strain>
    </source>
</reference>
<organism evidence="5">
    <name type="scientific">Dissoconium aciculare CBS 342.82</name>
    <dbReference type="NCBI Taxonomy" id="1314786"/>
    <lineage>
        <taxon>Eukaryota</taxon>
        <taxon>Fungi</taxon>
        <taxon>Dikarya</taxon>
        <taxon>Ascomycota</taxon>
        <taxon>Pezizomycotina</taxon>
        <taxon>Dothideomycetes</taxon>
        <taxon>Dothideomycetidae</taxon>
        <taxon>Mycosphaerellales</taxon>
        <taxon>Dissoconiaceae</taxon>
        <taxon>Dissoconium</taxon>
    </lineage>
</organism>
<feature type="domain" description="Heterokaryon incompatibility" evidence="3">
    <location>
        <begin position="116"/>
        <end position="207"/>
    </location>
</feature>
<feature type="region of interest" description="Disordered" evidence="2">
    <location>
        <begin position="1"/>
        <end position="23"/>
    </location>
</feature>
<dbReference type="InterPro" id="IPR036770">
    <property type="entry name" value="Ankyrin_rpt-contain_sf"/>
</dbReference>
<dbReference type="GeneID" id="54363558"/>
<dbReference type="OrthoDB" id="2157530at2759"/>
<gene>
    <name evidence="5" type="ORF">K489DRAFT_384025</name>
</gene>
<dbReference type="AlphaFoldDB" id="A0A6J3LTL0"/>
<dbReference type="PROSITE" id="PS50297">
    <property type="entry name" value="ANK_REP_REGION"/>
    <property type="match status" value="1"/>
</dbReference>
<dbReference type="RefSeq" id="XP_033456161.1">
    <property type="nucleotide sequence ID" value="XM_033605758.1"/>
</dbReference>
<reference evidence="5" key="3">
    <citation type="submission" date="2025-08" db="UniProtKB">
        <authorList>
            <consortium name="RefSeq"/>
        </authorList>
    </citation>
    <scope>IDENTIFICATION</scope>
    <source>
        <strain evidence="5">CBS 342.82</strain>
    </source>
</reference>
<keyword evidence="1" id="KW-0040">ANK repeat</keyword>
<dbReference type="SMART" id="SM00248">
    <property type="entry name" value="ANK"/>
    <property type="match status" value="6"/>
</dbReference>
<evidence type="ECO:0000313" key="5">
    <source>
        <dbReference type="RefSeq" id="XP_033456161.1"/>
    </source>
</evidence>
<dbReference type="InterPro" id="IPR052895">
    <property type="entry name" value="HetReg/Transcr_Mod"/>
</dbReference>
<reference evidence="5" key="2">
    <citation type="submission" date="2020-04" db="EMBL/GenBank/DDBJ databases">
        <authorList>
            <consortium name="NCBI Genome Project"/>
        </authorList>
    </citation>
    <scope>NUCLEOTIDE SEQUENCE</scope>
    <source>
        <strain evidence="5">CBS 342.82</strain>
    </source>
</reference>
<name>A0A6J3LTL0_9PEZI</name>
<dbReference type="Pfam" id="PF12796">
    <property type="entry name" value="Ank_2"/>
    <property type="match status" value="1"/>
</dbReference>
<dbReference type="PANTHER" id="PTHR24148:SF64">
    <property type="entry name" value="HETEROKARYON INCOMPATIBILITY DOMAIN-CONTAINING PROTEIN"/>
    <property type="match status" value="1"/>
</dbReference>
<dbReference type="InterPro" id="IPR002110">
    <property type="entry name" value="Ankyrin_rpt"/>
</dbReference>
<dbReference type="PANTHER" id="PTHR24148">
    <property type="entry name" value="ANKYRIN REPEAT DOMAIN-CONTAINING PROTEIN 39 HOMOLOG-RELATED"/>
    <property type="match status" value="1"/>
</dbReference>
<evidence type="ECO:0000256" key="1">
    <source>
        <dbReference type="PROSITE-ProRule" id="PRU00023"/>
    </source>
</evidence>
<dbReference type="Gene3D" id="1.25.40.20">
    <property type="entry name" value="Ankyrin repeat-containing domain"/>
    <property type="match status" value="2"/>
</dbReference>
<sequence length="902" mass="100752">MDESDTIGEDVVFDSDEDRDDVDDSFLVDDPNDRKADIVPFWQTPLPVEQSRITRSPQGNDTQDNWIVYRDSGILEGVVGVQDGPWIRLLQIHPGHWTDPICCDLIRRPLFDAPPYDALSYSWGGAAPCTSHILLGNGQAQFFISFHLWAALRRMRRSDAKTNVWVDAICIDQQNFVERAAQVNIMAQIYGEARHVKVWLGFHDLDYQNIPDSALFWFLVQVDYPWWTRLWILQECAYAKSCPEVMIGANDVELGNLIERWAAAMKFFEPAGKNRGYGIPLKDKDFAKNRKSIGNDPDYPINEETCVAMRSALKYLRVPYQAWRAQQSGMNHRLPLLVRLRECAEHECSDFHDRIYALLNLIDENEAEKLQPDYRITLPELFEQVKNVVSSCAEWNPQRDSTITSHGMFPLKPAKGTRPPKMETRFILAARAGDVLAMDFIIKYATPMTGSARFYCLALKAATANGRRDVIDKLLRLSQTQSTADADDVVDNIFTDREIGGDSRFAILKTLIQHQDTFRFTGSNMLRHVIRNQRAMELDLLLDAGFALDAEAALDQAALAAALTSGRTGRFVLRQLLDRGAVHHWRLEILDDIYLGPVFEEASSEYSKMLVESIHESETILRIFVCLSDFAKDGLCCQLLAALQLSDKLALLNEEQRTSLLELFCRAGLAQSTEALILHIKAVSRQDPQFGNALEEACTSGVVAVAELLISHGADAECQGGRWASPLAAACKTVHLAIMEYLLSKLPIADNEKRRACYDEVRRGISATVRNAARSHALSGLYATGRGPSLTSDNMPTPATSKNTLSFGTPLQAAVLTGDTQLATMLLNAKANVNDPAGNFGTALNVAVFTRDLDMMELLLKRGADPNDHPSYSSPLNTARMWGSQDAVLCLLRYGARIEESD</sequence>
<accession>A0A6J3LTL0</accession>
<dbReference type="PROSITE" id="PS50088">
    <property type="entry name" value="ANK_REPEAT"/>
    <property type="match status" value="1"/>
</dbReference>
<evidence type="ECO:0000313" key="4">
    <source>
        <dbReference type="Proteomes" id="UP000504637"/>
    </source>
</evidence>
<dbReference type="Pfam" id="PF06985">
    <property type="entry name" value="HET"/>
    <property type="match status" value="1"/>
</dbReference>
<dbReference type="InterPro" id="IPR010730">
    <property type="entry name" value="HET"/>
</dbReference>
<dbReference type="Proteomes" id="UP000504637">
    <property type="component" value="Unplaced"/>
</dbReference>
<proteinExistence type="predicted"/>
<dbReference type="SUPFAM" id="SSF48403">
    <property type="entry name" value="Ankyrin repeat"/>
    <property type="match status" value="1"/>
</dbReference>
<evidence type="ECO:0000256" key="2">
    <source>
        <dbReference type="SAM" id="MobiDB-lite"/>
    </source>
</evidence>
<protein>
    <submittedName>
        <fullName evidence="5">Ankyrin</fullName>
    </submittedName>
</protein>